<reference evidence="2" key="2">
    <citation type="submission" date="2024-04" db="EMBL/GenBank/DDBJ databases">
        <authorList>
            <person name="Chen Y."/>
            <person name="Shah S."/>
            <person name="Dougan E. K."/>
            <person name="Thang M."/>
            <person name="Chan C."/>
        </authorList>
    </citation>
    <scope>NUCLEOTIDE SEQUENCE [LARGE SCALE GENOMIC DNA]</scope>
</reference>
<evidence type="ECO:0000313" key="1">
    <source>
        <dbReference type="EMBL" id="CAI4000434.1"/>
    </source>
</evidence>
<dbReference type="SUPFAM" id="SSF54427">
    <property type="entry name" value="NTF2-like"/>
    <property type="match status" value="4"/>
</dbReference>
<dbReference type="EMBL" id="CAMXCT030002780">
    <property type="protein sequence ID" value="CAL4787746.1"/>
    <property type="molecule type" value="Genomic_DNA"/>
</dbReference>
<keyword evidence="3" id="KW-0808">Transferase</keyword>
<dbReference type="InterPro" id="IPR032710">
    <property type="entry name" value="NTF2-like_dom_sf"/>
</dbReference>
<evidence type="ECO:0000313" key="3">
    <source>
        <dbReference type="EMBL" id="CAL4787746.1"/>
    </source>
</evidence>
<proteinExistence type="predicted"/>
<sequence>MFTGQPVYPGQQMYAVPGAVTTLPSRVSYVTSGAEIPGSMAAPAGVAYPQMAPQIYAPMSARISPVQAKVVSLGVSEAEVLVAQKAWSDAIKHISKTYLDGGDYVAAAAKAAGELYGYGHSDVLFKPTKAAEAQFRPTASDAMSYFVGHKAVENGYGEDAGFAINGGKGWSNVVFQNHKIHVSGNVAIAMGNYFFTSAADGSKTKVEYTFGYKKNADGKVRIFLHHSSVPYSVPAATSTAGITEEEVKSVQAAWANAIKSISKTYLDGGDYVAAAAKAAGELYGYGHTNVLFKPTKAAEAQFRPTASDAMSYFVGHKAVENGYGEDAGFAINGGKGWSNVVFDNHQIDVSGSVAIAMGNYFFTSAADGSKTKVEYTFGYKKNADGKVRIFLHHSSVPYSVPAATSTAGITEEEVKSVQAAWANAIKSISKTYLDGGDYVAAAAKAAGELYGYGHTNVLFKPTKAAEAQFRPTASDAMSYFVGHKAVENGYGEDAGFAINGGKGWSNVVFDNHQIDVSGNVAIAMGNYFFTSAADGSKTKVEYTFGYKKNADGKVRIFLHHSSVPYSVPAATSTAGITEEEVKSVQAAWANAIKSISKTYLDGGDYVAAAAKAAGELYGYGHTNVLFKPTKAAEAQFRPTASDAMSYFVGHKAVENGYGEDAGFAINGGKGWSNVLFDNHQIDVTGNVAIAMGNYFFTSAADGSKTKVEYTFGYKKNADGKVRIFLHHSSVPFVAESKVQSPSLVAALESTVAGA</sequence>
<organism evidence="1">
    <name type="scientific">Cladocopium goreaui</name>
    <dbReference type="NCBI Taxonomy" id="2562237"/>
    <lineage>
        <taxon>Eukaryota</taxon>
        <taxon>Sar</taxon>
        <taxon>Alveolata</taxon>
        <taxon>Dinophyceae</taxon>
        <taxon>Suessiales</taxon>
        <taxon>Symbiodiniaceae</taxon>
        <taxon>Cladocopium</taxon>
    </lineage>
</organism>
<keyword evidence="3" id="KW-0418">Kinase</keyword>
<dbReference type="EMBL" id="CAMXCT020002780">
    <property type="protein sequence ID" value="CAL1153809.1"/>
    <property type="molecule type" value="Genomic_DNA"/>
</dbReference>
<dbReference type="EMBL" id="CAMXCT010002780">
    <property type="protein sequence ID" value="CAI4000434.1"/>
    <property type="molecule type" value="Genomic_DNA"/>
</dbReference>
<dbReference type="OrthoDB" id="10262747at2759"/>
<keyword evidence="4" id="KW-1185">Reference proteome</keyword>
<evidence type="ECO:0000313" key="2">
    <source>
        <dbReference type="EMBL" id="CAL1153809.1"/>
    </source>
</evidence>
<evidence type="ECO:0000313" key="4">
    <source>
        <dbReference type="Proteomes" id="UP001152797"/>
    </source>
</evidence>
<comment type="caution">
    <text evidence="1">The sequence shown here is derived from an EMBL/GenBank/DDBJ whole genome shotgun (WGS) entry which is preliminary data.</text>
</comment>
<dbReference type="GO" id="GO:0016301">
    <property type="term" value="F:kinase activity"/>
    <property type="evidence" value="ECO:0007669"/>
    <property type="project" value="UniProtKB-KW"/>
</dbReference>
<dbReference type="AlphaFoldDB" id="A0A9P1CZ57"/>
<protein>
    <submittedName>
        <fullName evidence="3">Stress-activated protein kinase JNK</fullName>
    </submittedName>
</protein>
<gene>
    <name evidence="1" type="ORF">C1SCF055_LOCUS26552</name>
</gene>
<name>A0A9P1CZ57_9DINO</name>
<dbReference type="Gene3D" id="3.10.450.50">
    <property type="match status" value="4"/>
</dbReference>
<reference evidence="1" key="1">
    <citation type="submission" date="2022-10" db="EMBL/GenBank/DDBJ databases">
        <authorList>
            <person name="Chen Y."/>
            <person name="Dougan E. K."/>
            <person name="Chan C."/>
            <person name="Rhodes N."/>
            <person name="Thang M."/>
        </authorList>
    </citation>
    <scope>NUCLEOTIDE SEQUENCE</scope>
</reference>
<dbReference type="Proteomes" id="UP001152797">
    <property type="component" value="Unassembled WGS sequence"/>
</dbReference>
<accession>A0A9P1CZ57</accession>